<dbReference type="GO" id="GO:0055085">
    <property type="term" value="P:transmembrane transport"/>
    <property type="evidence" value="ECO:0007669"/>
    <property type="project" value="InterPro"/>
</dbReference>
<evidence type="ECO:0000313" key="9">
    <source>
        <dbReference type="EMBL" id="MWG34522.1"/>
    </source>
</evidence>
<keyword evidence="3" id="KW-1003">Cell membrane</keyword>
<dbReference type="InterPro" id="IPR000515">
    <property type="entry name" value="MetI-like"/>
</dbReference>
<dbReference type="Pfam" id="PF00528">
    <property type="entry name" value="BPD_transp_1"/>
    <property type="match status" value="1"/>
</dbReference>
<feature type="transmembrane region" description="Helical" evidence="7">
    <location>
        <begin position="103"/>
        <end position="123"/>
    </location>
</feature>
<reference evidence="9 10" key="1">
    <citation type="submission" date="2019-12" db="EMBL/GenBank/DDBJ databases">
        <title>Halocatena pleomorpha gen. nov. sp. nov., an extremely halophilic archaeon of family Halobacteriaceae isolated from saltpan soil.</title>
        <authorList>
            <person name="Pal Y."/>
            <person name="Verma A."/>
            <person name="Krishnamurthi S."/>
            <person name="Kumar P."/>
        </authorList>
    </citation>
    <scope>NUCLEOTIDE SEQUENCE [LARGE SCALE GENOMIC DNA]</scope>
    <source>
        <strain evidence="9 10">JCM 16495</strain>
    </source>
</reference>
<dbReference type="SUPFAM" id="SSF161098">
    <property type="entry name" value="MetI-like"/>
    <property type="match status" value="1"/>
</dbReference>
<organism evidence="9 10">
    <name type="scientific">Halomarina oriensis</name>
    <dbReference type="NCBI Taxonomy" id="671145"/>
    <lineage>
        <taxon>Archaea</taxon>
        <taxon>Methanobacteriati</taxon>
        <taxon>Methanobacteriota</taxon>
        <taxon>Stenosarchaea group</taxon>
        <taxon>Halobacteria</taxon>
        <taxon>Halobacteriales</taxon>
        <taxon>Natronomonadaceae</taxon>
        <taxon>Halomarina</taxon>
    </lineage>
</organism>
<keyword evidence="5 7" id="KW-1133">Transmembrane helix</keyword>
<dbReference type="RefSeq" id="WP_158204198.1">
    <property type="nucleotide sequence ID" value="NZ_WSZK01000015.1"/>
</dbReference>
<keyword evidence="2 7" id="KW-0813">Transport</keyword>
<keyword evidence="4 7" id="KW-0812">Transmembrane</keyword>
<dbReference type="PROSITE" id="PS50928">
    <property type="entry name" value="ABC_TM1"/>
    <property type="match status" value="1"/>
</dbReference>
<evidence type="ECO:0000256" key="1">
    <source>
        <dbReference type="ARBA" id="ARBA00004651"/>
    </source>
</evidence>
<evidence type="ECO:0000256" key="7">
    <source>
        <dbReference type="RuleBase" id="RU363032"/>
    </source>
</evidence>
<dbReference type="PANTHER" id="PTHR30151:SF0">
    <property type="entry name" value="ABC TRANSPORTER PERMEASE PROTEIN MJ0413-RELATED"/>
    <property type="match status" value="1"/>
</dbReference>
<proteinExistence type="inferred from homology"/>
<comment type="subcellular location">
    <subcellularLocation>
        <location evidence="1 7">Cell membrane</location>
        <topology evidence="1 7">Multi-pass membrane protein</topology>
    </subcellularLocation>
</comment>
<dbReference type="EMBL" id="WSZK01000015">
    <property type="protein sequence ID" value="MWG34522.1"/>
    <property type="molecule type" value="Genomic_DNA"/>
</dbReference>
<feature type="transmembrane region" description="Helical" evidence="7">
    <location>
        <begin position="135"/>
        <end position="153"/>
    </location>
</feature>
<evidence type="ECO:0000256" key="3">
    <source>
        <dbReference type="ARBA" id="ARBA00022475"/>
    </source>
</evidence>
<feature type="transmembrane region" description="Helical" evidence="7">
    <location>
        <begin position="72"/>
        <end position="91"/>
    </location>
</feature>
<feature type="domain" description="ABC transmembrane type-1" evidence="8">
    <location>
        <begin position="65"/>
        <end position="245"/>
    </location>
</feature>
<dbReference type="CDD" id="cd06261">
    <property type="entry name" value="TM_PBP2"/>
    <property type="match status" value="1"/>
</dbReference>
<feature type="transmembrane region" description="Helical" evidence="7">
    <location>
        <begin position="39"/>
        <end position="60"/>
    </location>
</feature>
<evidence type="ECO:0000259" key="8">
    <source>
        <dbReference type="PROSITE" id="PS50928"/>
    </source>
</evidence>
<dbReference type="PANTHER" id="PTHR30151">
    <property type="entry name" value="ALKANE SULFONATE ABC TRANSPORTER-RELATED, MEMBRANE SUBUNIT"/>
    <property type="match status" value="1"/>
</dbReference>
<evidence type="ECO:0000256" key="2">
    <source>
        <dbReference type="ARBA" id="ARBA00022448"/>
    </source>
</evidence>
<dbReference type="Gene3D" id="1.10.3720.10">
    <property type="entry name" value="MetI-like"/>
    <property type="match status" value="1"/>
</dbReference>
<feature type="transmembrane region" description="Helical" evidence="7">
    <location>
        <begin position="12"/>
        <end position="33"/>
    </location>
</feature>
<evidence type="ECO:0000256" key="6">
    <source>
        <dbReference type="ARBA" id="ARBA00023136"/>
    </source>
</evidence>
<evidence type="ECO:0000256" key="5">
    <source>
        <dbReference type="ARBA" id="ARBA00022989"/>
    </source>
</evidence>
<name>A0A6B0GI32_9EURY</name>
<dbReference type="Proteomes" id="UP000451471">
    <property type="component" value="Unassembled WGS sequence"/>
</dbReference>
<dbReference type="InterPro" id="IPR035906">
    <property type="entry name" value="MetI-like_sf"/>
</dbReference>
<evidence type="ECO:0000313" key="10">
    <source>
        <dbReference type="Proteomes" id="UP000451471"/>
    </source>
</evidence>
<comment type="similarity">
    <text evidence="7">Belongs to the binding-protein-dependent transport system permease family.</text>
</comment>
<feature type="transmembrane region" description="Helical" evidence="7">
    <location>
        <begin position="180"/>
        <end position="206"/>
    </location>
</feature>
<comment type="caution">
    <text evidence="9">The sequence shown here is derived from an EMBL/GenBank/DDBJ whole genome shotgun (WGS) entry which is preliminary data.</text>
</comment>
<keyword evidence="6 7" id="KW-0472">Membrane</keyword>
<dbReference type="GO" id="GO:0005886">
    <property type="term" value="C:plasma membrane"/>
    <property type="evidence" value="ECO:0007669"/>
    <property type="project" value="UniProtKB-SubCell"/>
</dbReference>
<dbReference type="OrthoDB" id="50379at2157"/>
<keyword evidence="10" id="KW-1185">Reference proteome</keyword>
<sequence>MSTRSTRFRFDGDVVLLGRVAVPLVVLALWQVLAMSVSGFALATPAATFEALVGGFRSGWMIDGLQRTMTELVVAYALAIVVGIWVGVVLGLNDFWHDVFEPIVLGTYAIPKVTLFPIFLFVFQFGMDSKIAFGWFHGVFPVAILTMSAMATIEDTHLDVARSLRLSRWQTFRHVVVPSILPGLVIGLRLGFNLTFLGIVLGEMFASRAGLGYTLVEYIAGVQTAPMLAIIVVLVLIATVVNVGFFALENHLGSRGSDTAQMA</sequence>
<gene>
    <name evidence="9" type="ORF">GQS65_08470</name>
</gene>
<evidence type="ECO:0000256" key="4">
    <source>
        <dbReference type="ARBA" id="ARBA00022692"/>
    </source>
</evidence>
<accession>A0A6B0GI32</accession>
<dbReference type="AlphaFoldDB" id="A0A6B0GI32"/>
<protein>
    <submittedName>
        <fullName evidence="9">ABC transporter permease subunit</fullName>
    </submittedName>
</protein>